<evidence type="ECO:0008006" key="6">
    <source>
        <dbReference type="Google" id="ProtNLM"/>
    </source>
</evidence>
<dbReference type="PROSITE" id="PS51450">
    <property type="entry name" value="LRR"/>
    <property type="match status" value="3"/>
</dbReference>
<dbReference type="Pfam" id="PF13855">
    <property type="entry name" value="LRR_8"/>
    <property type="match status" value="2"/>
</dbReference>
<reference evidence="4" key="2">
    <citation type="submission" date="2020-05" db="UniProtKB">
        <authorList>
            <consortium name="EnsemblMetazoa"/>
        </authorList>
    </citation>
    <scope>IDENTIFICATION</scope>
    <source>
        <strain evidence="4">A-37</strain>
    </source>
</reference>
<dbReference type="STRING" id="139723.A0A182MIQ9"/>
<dbReference type="VEuPathDB" id="VectorBase:ACUA019241"/>
<proteinExistence type="predicted"/>
<evidence type="ECO:0000313" key="4">
    <source>
        <dbReference type="EnsemblMetazoa" id="ACUA019241-PA"/>
    </source>
</evidence>
<dbReference type="PANTHER" id="PTHR24366">
    <property type="entry name" value="IG(IMMUNOGLOBULIN) AND LRR(LEUCINE RICH REPEAT) DOMAINS"/>
    <property type="match status" value="1"/>
</dbReference>
<evidence type="ECO:0000256" key="1">
    <source>
        <dbReference type="ARBA" id="ARBA00022614"/>
    </source>
</evidence>
<evidence type="ECO:0000313" key="5">
    <source>
        <dbReference type="Proteomes" id="UP000075883"/>
    </source>
</evidence>
<accession>A0A182MIQ9</accession>
<dbReference type="SUPFAM" id="SSF52058">
    <property type="entry name" value="L domain-like"/>
    <property type="match status" value="1"/>
</dbReference>
<dbReference type="EMBL" id="AXCM01010986">
    <property type="status" value="NOT_ANNOTATED_CDS"/>
    <property type="molecule type" value="Genomic_DNA"/>
</dbReference>
<feature type="signal peptide" evidence="3">
    <location>
        <begin position="1"/>
        <end position="23"/>
    </location>
</feature>
<dbReference type="InterPro" id="IPR003591">
    <property type="entry name" value="Leu-rich_rpt_typical-subtyp"/>
</dbReference>
<name>A0A182MIQ9_9DIPT</name>
<evidence type="ECO:0000256" key="2">
    <source>
        <dbReference type="ARBA" id="ARBA00022737"/>
    </source>
</evidence>
<dbReference type="Proteomes" id="UP000075883">
    <property type="component" value="Unassembled WGS sequence"/>
</dbReference>
<feature type="chain" id="PRO_5008128379" description="Leucine rich immune protein (Short)" evidence="3">
    <location>
        <begin position="24"/>
        <end position="573"/>
    </location>
</feature>
<keyword evidence="5" id="KW-1185">Reference proteome</keyword>
<dbReference type="EnsemblMetazoa" id="ACUA019241-RA">
    <property type="protein sequence ID" value="ACUA019241-PA"/>
    <property type="gene ID" value="ACUA019241"/>
</dbReference>
<keyword evidence="2" id="KW-0677">Repeat</keyword>
<evidence type="ECO:0000256" key="3">
    <source>
        <dbReference type="SAM" id="SignalP"/>
    </source>
</evidence>
<dbReference type="InterPro" id="IPR001611">
    <property type="entry name" value="Leu-rich_rpt"/>
</dbReference>
<protein>
    <recommendedName>
        <fullName evidence="6">Leucine rich immune protein (Short)</fullName>
    </recommendedName>
</protein>
<sequence>MGCLYVLSLLSVFFGWSMVAVTGSSTPRYMCRETHLFHDCVFVHVFIEKNTSNVYFGHDDIALNDQRKIAFKTSTIRRLRSTLLDSFRQIRVLDLSNLVMEEIDPHAFRNGTNIRELNLSFNFIEKLSESLFRNMRFLSVLVLDRNNLSTLPEDLLYDTPYLFDLSIANNNLEQIKNKTFKRSNLLQYLTLSSNKLKHIDLTHLPRLYCANVSSNLLRTLTIPEAVSILDASHNRIDTVQGEKNKKLEILRLHHNHLTNIDWLQRYPGLVEVDLAYNKMERLYGQYFTGLDRIERLNLSHNRLIKLNIHSAPIQSLKVLDIRHNDLTHVEWNKKQFDALQQLYLDHNSIVTLKLSSNNTLRNLTLSNNDWDCASLVKLFQNVNRSVVGDSDRSCKQDYQLEHDLCCKVSAKPYLDRLIQYNIATSVGNKHQRANRCRENDEIASFYDINQLQSDTARLVQYKSLFKEQLYNLNTEINNYLERHQLKNLDMVHTNEKLRHLLLYLKNKQQLEQDHLRFFQLQVPRSMQKAGSLTQENAALQDHLNAIESTLKQVKEDTMRTSVKLMIMEGRKSR</sequence>
<keyword evidence="3" id="KW-0732">Signal</keyword>
<dbReference type="InterPro" id="IPR032675">
    <property type="entry name" value="LRR_dom_sf"/>
</dbReference>
<keyword evidence="1" id="KW-0433">Leucine-rich repeat</keyword>
<dbReference type="PANTHER" id="PTHR24366:SF96">
    <property type="entry name" value="LEUCINE RICH REPEAT CONTAINING 53"/>
    <property type="match status" value="1"/>
</dbReference>
<dbReference type="Gene3D" id="3.80.10.10">
    <property type="entry name" value="Ribonuclease Inhibitor"/>
    <property type="match status" value="1"/>
</dbReference>
<dbReference type="SMART" id="SM00369">
    <property type="entry name" value="LRR_TYP"/>
    <property type="match status" value="4"/>
</dbReference>
<organism evidence="4 5">
    <name type="scientific">Anopheles culicifacies</name>
    <dbReference type="NCBI Taxonomy" id="139723"/>
    <lineage>
        <taxon>Eukaryota</taxon>
        <taxon>Metazoa</taxon>
        <taxon>Ecdysozoa</taxon>
        <taxon>Arthropoda</taxon>
        <taxon>Hexapoda</taxon>
        <taxon>Insecta</taxon>
        <taxon>Pterygota</taxon>
        <taxon>Neoptera</taxon>
        <taxon>Endopterygota</taxon>
        <taxon>Diptera</taxon>
        <taxon>Nematocera</taxon>
        <taxon>Culicoidea</taxon>
        <taxon>Culicidae</taxon>
        <taxon>Anophelinae</taxon>
        <taxon>Anopheles</taxon>
        <taxon>culicifacies species complex</taxon>
    </lineage>
</organism>
<reference evidence="5" key="1">
    <citation type="submission" date="2013-09" db="EMBL/GenBank/DDBJ databases">
        <title>The Genome Sequence of Anopheles culicifacies species A.</title>
        <authorList>
            <consortium name="The Broad Institute Genomics Platform"/>
            <person name="Neafsey D.E."/>
            <person name="Besansky N."/>
            <person name="Howell P."/>
            <person name="Walton C."/>
            <person name="Young S.K."/>
            <person name="Zeng Q."/>
            <person name="Gargeya S."/>
            <person name="Fitzgerald M."/>
            <person name="Haas B."/>
            <person name="Abouelleil A."/>
            <person name="Allen A.W."/>
            <person name="Alvarado L."/>
            <person name="Arachchi H.M."/>
            <person name="Berlin A.M."/>
            <person name="Chapman S.B."/>
            <person name="Gainer-Dewar J."/>
            <person name="Goldberg J."/>
            <person name="Griggs A."/>
            <person name="Gujja S."/>
            <person name="Hansen M."/>
            <person name="Howarth C."/>
            <person name="Imamovic A."/>
            <person name="Ireland A."/>
            <person name="Larimer J."/>
            <person name="McCowan C."/>
            <person name="Murphy C."/>
            <person name="Pearson M."/>
            <person name="Poon T.W."/>
            <person name="Priest M."/>
            <person name="Roberts A."/>
            <person name="Saif S."/>
            <person name="Shea T."/>
            <person name="Sisk P."/>
            <person name="Sykes S."/>
            <person name="Wortman J."/>
            <person name="Nusbaum C."/>
            <person name="Birren B."/>
        </authorList>
    </citation>
    <scope>NUCLEOTIDE SEQUENCE [LARGE SCALE GENOMIC DNA]</scope>
    <source>
        <strain evidence="5">A-37</strain>
    </source>
</reference>
<dbReference type="AlphaFoldDB" id="A0A182MIQ9"/>